<dbReference type="RefSeq" id="WP_220618997.1">
    <property type="nucleotide sequence ID" value="NZ_RKLR01000005.1"/>
</dbReference>
<keyword evidence="4" id="KW-1185">Reference proteome</keyword>
<comment type="caution">
    <text evidence="3">The sequence shown here is derived from an EMBL/GenBank/DDBJ whole genome shotgun (WGS) entry which is preliminary data.</text>
</comment>
<dbReference type="PANTHER" id="PTHR43751:SF3">
    <property type="entry name" value="SULFATASE N-TERMINAL DOMAIN-CONTAINING PROTEIN"/>
    <property type="match status" value="1"/>
</dbReference>
<evidence type="ECO:0000313" key="3">
    <source>
        <dbReference type="EMBL" id="MBX0324032.1"/>
    </source>
</evidence>
<evidence type="ECO:0000313" key="4">
    <source>
        <dbReference type="Proteomes" id="UP001430377"/>
    </source>
</evidence>
<dbReference type="InterPro" id="IPR000917">
    <property type="entry name" value="Sulfatase_N"/>
</dbReference>
<dbReference type="EMBL" id="RKLR01000005">
    <property type="protein sequence ID" value="MBX0324032.1"/>
    <property type="molecule type" value="Genomic_DNA"/>
</dbReference>
<accession>A0AAW4PSC0</accession>
<dbReference type="Proteomes" id="UP001430377">
    <property type="component" value="Unassembled WGS sequence"/>
</dbReference>
<reference evidence="3 4" key="1">
    <citation type="submission" date="2021-06" db="EMBL/GenBank/DDBJ databases">
        <title>Halomicroarcula sp. a new haloarchaeum isolated from saline soil.</title>
        <authorList>
            <person name="Duran-Viseras A."/>
            <person name="Sanchez-Porro C."/>
            <person name="Ventosa A."/>
        </authorList>
    </citation>
    <scope>NUCLEOTIDE SEQUENCE [LARGE SCALE GENOMIC DNA]</scope>
    <source>
        <strain evidence="3 4">F13</strain>
    </source>
</reference>
<dbReference type="InterPro" id="IPR017850">
    <property type="entry name" value="Alkaline_phosphatase_core_sf"/>
</dbReference>
<evidence type="ECO:0000259" key="2">
    <source>
        <dbReference type="Pfam" id="PF00884"/>
    </source>
</evidence>
<dbReference type="Gene3D" id="3.30.1120.10">
    <property type="match status" value="1"/>
</dbReference>
<dbReference type="SUPFAM" id="SSF53649">
    <property type="entry name" value="Alkaline phosphatase-like"/>
    <property type="match status" value="1"/>
</dbReference>
<feature type="domain" description="Sulfatase N-terminal" evidence="2">
    <location>
        <begin position="4"/>
        <end position="338"/>
    </location>
</feature>
<dbReference type="Pfam" id="PF00884">
    <property type="entry name" value="Sulfatase"/>
    <property type="match status" value="1"/>
</dbReference>
<feature type="compositionally biased region" description="Basic and acidic residues" evidence="1">
    <location>
        <begin position="427"/>
        <end position="446"/>
    </location>
</feature>
<sequence>MPTVLLTVDSLRADHLKQYGYERDTMPVLDRLTAEGTTFENAFSNGPYTRISIPSFHTSRYLSYGDLGAFPTIASVLSSAGVQTTAIGTQTGIDMVQGEFRFDEMVDLGRDDFEDGAERSTAQKALLQLDSVAADVSDWLQHHRLTKVYDFLQRPYNAMFGDADTVRLRGYNSAEEVTDRAISWIQDNEHEEFFLWLHYMEAHRPYGIHDTDPAYCDEPADDEEIRRLMKTAGQTPEAISEAETSRMIDRYDSDLRYCSRHISRLFDSFEQADIWDDLNILFSSDHGEEFGEHGLFFHRNFPYDELTHVPLILKPARTPPTDTIVEQRELLDLVPTICSFHDVDTDDYSFLGTPLYEGDGRDVISLGQPGMDVPAVTIRTGDWKYIHTESDKQLYDLTSDPGEQTNVIDSNQRVAARLQRKIPQRLFGRDTKTPRPPKDQPDKEQLEALGYLELREDE</sequence>
<protein>
    <submittedName>
        <fullName evidence="3">Sulfatase-like hydrolase/transferase</fullName>
    </submittedName>
</protein>
<proteinExistence type="predicted"/>
<name>A0AAW4PSC0_9EURY</name>
<dbReference type="CDD" id="cd16148">
    <property type="entry name" value="sulfatase_like"/>
    <property type="match status" value="1"/>
</dbReference>
<keyword evidence="3" id="KW-0378">Hydrolase</keyword>
<dbReference type="Gene3D" id="3.40.720.10">
    <property type="entry name" value="Alkaline Phosphatase, subunit A"/>
    <property type="match status" value="1"/>
</dbReference>
<feature type="region of interest" description="Disordered" evidence="1">
    <location>
        <begin position="424"/>
        <end position="458"/>
    </location>
</feature>
<gene>
    <name evidence="3" type="ORF">EGH21_13425</name>
</gene>
<dbReference type="PANTHER" id="PTHR43751">
    <property type="entry name" value="SULFATASE"/>
    <property type="match status" value="1"/>
</dbReference>
<evidence type="ECO:0000256" key="1">
    <source>
        <dbReference type="SAM" id="MobiDB-lite"/>
    </source>
</evidence>
<dbReference type="GO" id="GO:0016787">
    <property type="term" value="F:hydrolase activity"/>
    <property type="evidence" value="ECO:0007669"/>
    <property type="project" value="UniProtKB-KW"/>
</dbReference>
<dbReference type="AlphaFoldDB" id="A0AAW4PSC0"/>
<dbReference type="InterPro" id="IPR052701">
    <property type="entry name" value="GAG_Ulvan_Degrading_Sulfatases"/>
</dbReference>
<organism evidence="3 4">
    <name type="scientific">Haloarcula rubra</name>
    <dbReference type="NCBI Taxonomy" id="2487747"/>
    <lineage>
        <taxon>Archaea</taxon>
        <taxon>Methanobacteriati</taxon>
        <taxon>Methanobacteriota</taxon>
        <taxon>Stenosarchaea group</taxon>
        <taxon>Halobacteria</taxon>
        <taxon>Halobacteriales</taxon>
        <taxon>Haloarculaceae</taxon>
        <taxon>Haloarcula</taxon>
    </lineage>
</organism>